<sequence>MIGDRNSEMAVGRSVEGKRISSLRSRSSDFFSVEVKKEEKEKYEKEEEEEKERVEEEAEEVKIEVEGEEEEEKDEEEEELKSLGIQKQERPRNELATRKHQRDGLGSTFLSEKSTSHFRRFKNEWHILPPPTILVCSFYKIKTTDGSFIPSTIVELRLGIRLKMKGVGGGTAGSGGGDVLSSLERACATAAPALYPPTLALLAPPLY</sequence>
<feature type="region of interest" description="Disordered" evidence="1">
    <location>
        <begin position="1"/>
        <end position="21"/>
    </location>
</feature>
<name>A0A834PGM6_VESPE</name>
<gene>
    <name evidence="2" type="ORF">H0235_001755</name>
</gene>
<feature type="compositionally biased region" description="Acidic residues" evidence="1">
    <location>
        <begin position="66"/>
        <end position="79"/>
    </location>
</feature>
<evidence type="ECO:0000313" key="2">
    <source>
        <dbReference type="EMBL" id="KAF7439364.1"/>
    </source>
</evidence>
<accession>A0A834PGM6</accession>
<evidence type="ECO:0000256" key="1">
    <source>
        <dbReference type="SAM" id="MobiDB-lite"/>
    </source>
</evidence>
<feature type="compositionally biased region" description="Basic and acidic residues" evidence="1">
    <location>
        <begin position="34"/>
        <end position="45"/>
    </location>
</feature>
<feature type="compositionally biased region" description="Acidic residues" evidence="1">
    <location>
        <begin position="46"/>
        <end position="59"/>
    </location>
</feature>
<feature type="region of interest" description="Disordered" evidence="1">
    <location>
        <begin position="34"/>
        <end position="108"/>
    </location>
</feature>
<comment type="caution">
    <text evidence="2">The sequence shown here is derived from an EMBL/GenBank/DDBJ whole genome shotgun (WGS) entry which is preliminary data.</text>
</comment>
<keyword evidence="3" id="KW-1185">Reference proteome</keyword>
<evidence type="ECO:0000313" key="3">
    <source>
        <dbReference type="Proteomes" id="UP000600918"/>
    </source>
</evidence>
<feature type="compositionally biased region" description="Basic and acidic residues" evidence="1">
    <location>
        <begin position="87"/>
        <end position="97"/>
    </location>
</feature>
<dbReference type="AlphaFoldDB" id="A0A834PGM6"/>
<proteinExistence type="predicted"/>
<organism evidence="2 3">
    <name type="scientific">Vespula pensylvanica</name>
    <name type="common">Western yellow jacket</name>
    <name type="synonym">Wasp</name>
    <dbReference type="NCBI Taxonomy" id="30213"/>
    <lineage>
        <taxon>Eukaryota</taxon>
        <taxon>Metazoa</taxon>
        <taxon>Ecdysozoa</taxon>
        <taxon>Arthropoda</taxon>
        <taxon>Hexapoda</taxon>
        <taxon>Insecta</taxon>
        <taxon>Pterygota</taxon>
        <taxon>Neoptera</taxon>
        <taxon>Endopterygota</taxon>
        <taxon>Hymenoptera</taxon>
        <taxon>Apocrita</taxon>
        <taxon>Aculeata</taxon>
        <taxon>Vespoidea</taxon>
        <taxon>Vespidae</taxon>
        <taxon>Vespinae</taxon>
        <taxon>Vespula</taxon>
    </lineage>
</organism>
<dbReference type="Proteomes" id="UP000600918">
    <property type="component" value="Unassembled WGS sequence"/>
</dbReference>
<protein>
    <submittedName>
        <fullName evidence="2">Uncharacterized protein</fullName>
    </submittedName>
</protein>
<dbReference type="EMBL" id="JACSDY010000001">
    <property type="protein sequence ID" value="KAF7439364.1"/>
    <property type="molecule type" value="Genomic_DNA"/>
</dbReference>
<reference evidence="2" key="1">
    <citation type="journal article" date="2020" name="G3 (Bethesda)">
        <title>High-Quality Assemblies for Three Invasive Social Wasps from the &lt;i&gt;Vespula&lt;/i&gt; Genus.</title>
        <authorList>
            <person name="Harrop T.W.R."/>
            <person name="Guhlin J."/>
            <person name="McLaughlin G.M."/>
            <person name="Permina E."/>
            <person name="Stockwell P."/>
            <person name="Gilligan J."/>
            <person name="Le Lec M.F."/>
            <person name="Gruber M.A.M."/>
            <person name="Quinn O."/>
            <person name="Lovegrove M."/>
            <person name="Duncan E.J."/>
            <person name="Remnant E.J."/>
            <person name="Van Eeckhoven J."/>
            <person name="Graham B."/>
            <person name="Knapp R.A."/>
            <person name="Langford K.W."/>
            <person name="Kronenberg Z."/>
            <person name="Press M.O."/>
            <person name="Eacker S.M."/>
            <person name="Wilson-Rankin E.E."/>
            <person name="Purcell J."/>
            <person name="Lester P.J."/>
            <person name="Dearden P.K."/>
        </authorList>
    </citation>
    <scope>NUCLEOTIDE SEQUENCE</scope>
    <source>
        <strain evidence="2">Volc-1</strain>
    </source>
</reference>